<sequence>MTEYDYSPGAMRAHLAKQAQVSKWASNTDKQHRTYGLPNPFAPSNTPRQSDFYAKPSTPSEVYGPDRPPSPPRSAPMGFGYGGGYGYGTGGGYTGGYTSPQGPSSAMQPTWNGYAWVYNLPGPQQAQPLRYDTGGQDHGHRSHRRHKSHHRDRRRSVSSPPPTYSYSYGKAPAPQITYAPQTQQHAQQIIISSSSSRRPKSQHRSSSFGSIPMYSAQVQALVSPPLYAVPPAVIVDGAKRKGSKLRKDRH</sequence>
<dbReference type="AlphaFoldDB" id="A0A8H6M2A9"/>
<dbReference type="OrthoDB" id="2976199at2759"/>
<gene>
    <name evidence="2" type="ORF">DFP72DRAFT_851429</name>
</gene>
<comment type="caution">
    <text evidence="2">The sequence shown here is derived from an EMBL/GenBank/DDBJ whole genome shotgun (WGS) entry which is preliminary data.</text>
</comment>
<evidence type="ECO:0000313" key="2">
    <source>
        <dbReference type="EMBL" id="KAF6750619.1"/>
    </source>
</evidence>
<feature type="region of interest" description="Disordered" evidence="1">
    <location>
        <begin position="125"/>
        <end position="209"/>
    </location>
</feature>
<accession>A0A8H6M2A9</accession>
<dbReference type="EMBL" id="JACGCI010000055">
    <property type="protein sequence ID" value="KAF6750619.1"/>
    <property type="molecule type" value="Genomic_DNA"/>
</dbReference>
<organism evidence="2 3">
    <name type="scientific">Ephemerocybe angulata</name>
    <dbReference type="NCBI Taxonomy" id="980116"/>
    <lineage>
        <taxon>Eukaryota</taxon>
        <taxon>Fungi</taxon>
        <taxon>Dikarya</taxon>
        <taxon>Basidiomycota</taxon>
        <taxon>Agaricomycotina</taxon>
        <taxon>Agaricomycetes</taxon>
        <taxon>Agaricomycetidae</taxon>
        <taxon>Agaricales</taxon>
        <taxon>Agaricineae</taxon>
        <taxon>Psathyrellaceae</taxon>
        <taxon>Ephemerocybe</taxon>
    </lineage>
</organism>
<evidence type="ECO:0000313" key="3">
    <source>
        <dbReference type="Proteomes" id="UP000521943"/>
    </source>
</evidence>
<reference evidence="2 3" key="1">
    <citation type="submission" date="2020-07" db="EMBL/GenBank/DDBJ databases">
        <title>Comparative genomics of pyrophilous fungi reveals a link between fire events and developmental genes.</title>
        <authorList>
            <consortium name="DOE Joint Genome Institute"/>
            <person name="Steindorff A.S."/>
            <person name="Carver A."/>
            <person name="Calhoun S."/>
            <person name="Stillman K."/>
            <person name="Liu H."/>
            <person name="Lipzen A."/>
            <person name="Pangilinan J."/>
            <person name="Labutti K."/>
            <person name="Bruns T.D."/>
            <person name="Grigoriev I.V."/>
        </authorList>
    </citation>
    <scope>NUCLEOTIDE SEQUENCE [LARGE SCALE GENOMIC DNA]</scope>
    <source>
        <strain evidence="2 3">CBS 144469</strain>
    </source>
</reference>
<feature type="compositionally biased region" description="Low complexity" evidence="1">
    <location>
        <begin position="187"/>
        <end position="196"/>
    </location>
</feature>
<proteinExistence type="predicted"/>
<dbReference type="Proteomes" id="UP000521943">
    <property type="component" value="Unassembled WGS sequence"/>
</dbReference>
<evidence type="ECO:0000256" key="1">
    <source>
        <dbReference type="SAM" id="MobiDB-lite"/>
    </source>
</evidence>
<feature type="region of interest" description="Disordered" evidence="1">
    <location>
        <begin position="22"/>
        <end position="77"/>
    </location>
</feature>
<protein>
    <submittedName>
        <fullName evidence="2">Uncharacterized protein</fullName>
    </submittedName>
</protein>
<feature type="compositionally biased region" description="Basic residues" evidence="1">
    <location>
        <begin position="140"/>
        <end position="156"/>
    </location>
</feature>
<name>A0A8H6M2A9_9AGAR</name>
<keyword evidence="3" id="KW-1185">Reference proteome</keyword>